<evidence type="ECO:0000313" key="3">
    <source>
        <dbReference type="Proteomes" id="UP000524321"/>
    </source>
</evidence>
<dbReference type="Proteomes" id="UP000524321">
    <property type="component" value="Unassembled WGS sequence"/>
</dbReference>
<gene>
    <name evidence="2" type="ORF">HUV05_22005</name>
</gene>
<feature type="non-terminal residue" evidence="2">
    <location>
        <position position="1"/>
    </location>
</feature>
<dbReference type="GO" id="GO:0003677">
    <property type="term" value="F:DNA binding"/>
    <property type="evidence" value="ECO:0007669"/>
    <property type="project" value="InterPro"/>
</dbReference>
<dbReference type="GO" id="GO:0015074">
    <property type="term" value="P:DNA integration"/>
    <property type="evidence" value="ECO:0007669"/>
    <property type="project" value="InterPro"/>
</dbReference>
<sequence length="195" mass="22515">YNLPYILTKDKKEKDCRFNFAKDMFILSFCLMGMNSADLFLCDTISESKGTLTITYNRAKTATRRTDKAKISVNIHPFILPIYEKYKDVSEERVFRLYKKYSTYGRLNVAINVGLKQIGKVLGIEDLEFYAARHSFASIARNDLKVDKGTVGEALNHVDKENRMTDLYIKKDFSVINDVNSRVIDYVFNPDMMKG</sequence>
<name>A0A7Y6PHV3_PHOVU</name>
<protein>
    <submittedName>
        <fullName evidence="2">Integrase</fullName>
    </submittedName>
</protein>
<proteinExistence type="predicted"/>
<reference evidence="2 3" key="2">
    <citation type="submission" date="2020-07" db="EMBL/GenBank/DDBJ databases">
        <title>Bacterial metabolism rescues the inhibition of intestinal drug absorption by food and drug additives.</title>
        <authorList>
            <person name="Zou L."/>
            <person name="Spanogiannopoulos P."/>
            <person name="Chien H.-C."/>
            <person name="Pieper L.M."/>
            <person name="Cai W."/>
            <person name="Khuri N."/>
            <person name="Pottel J."/>
            <person name="Vora B."/>
            <person name="Ni Z."/>
            <person name="Tsakalozou E."/>
            <person name="Zhang W."/>
            <person name="Shoichet B.K."/>
            <person name="Giacomini K.M."/>
            <person name="Turnbaugh P.J."/>
        </authorList>
    </citation>
    <scope>NUCLEOTIDE SEQUENCE [LARGE SCALE GENOMIC DNA]</scope>
    <source>
        <strain evidence="2 3">B33</strain>
    </source>
</reference>
<dbReference type="InterPro" id="IPR011010">
    <property type="entry name" value="DNA_brk_join_enz"/>
</dbReference>
<dbReference type="SUPFAM" id="SSF56349">
    <property type="entry name" value="DNA breaking-rejoining enzymes"/>
    <property type="match status" value="1"/>
</dbReference>
<reference evidence="2 3" key="1">
    <citation type="submission" date="2020-04" db="EMBL/GenBank/DDBJ databases">
        <authorList>
            <person name="Pieper L."/>
        </authorList>
    </citation>
    <scope>NUCLEOTIDE SEQUENCE [LARGE SCALE GENOMIC DNA]</scope>
    <source>
        <strain evidence="2 3">B33</strain>
    </source>
</reference>
<evidence type="ECO:0000256" key="1">
    <source>
        <dbReference type="ARBA" id="ARBA00023172"/>
    </source>
</evidence>
<dbReference type="EMBL" id="JABWDJ010000207">
    <property type="protein sequence ID" value="NVB76129.1"/>
    <property type="molecule type" value="Genomic_DNA"/>
</dbReference>
<comment type="caution">
    <text evidence="2">The sequence shown here is derived from an EMBL/GenBank/DDBJ whole genome shotgun (WGS) entry which is preliminary data.</text>
</comment>
<dbReference type="AlphaFoldDB" id="A0A7Y6PHV3"/>
<dbReference type="InterPro" id="IPR013762">
    <property type="entry name" value="Integrase-like_cat_sf"/>
</dbReference>
<keyword evidence="1" id="KW-0233">DNA recombination</keyword>
<accession>A0A7Y6PHV3</accession>
<evidence type="ECO:0000313" key="2">
    <source>
        <dbReference type="EMBL" id="NVB76129.1"/>
    </source>
</evidence>
<organism evidence="2 3">
    <name type="scientific">Phocaeicola vulgatus</name>
    <name type="common">Bacteroides vulgatus</name>
    <dbReference type="NCBI Taxonomy" id="821"/>
    <lineage>
        <taxon>Bacteria</taxon>
        <taxon>Pseudomonadati</taxon>
        <taxon>Bacteroidota</taxon>
        <taxon>Bacteroidia</taxon>
        <taxon>Bacteroidales</taxon>
        <taxon>Bacteroidaceae</taxon>
        <taxon>Phocaeicola</taxon>
    </lineage>
</organism>
<dbReference type="Gene3D" id="1.10.443.10">
    <property type="entry name" value="Intergrase catalytic core"/>
    <property type="match status" value="1"/>
</dbReference>
<dbReference type="GO" id="GO:0006310">
    <property type="term" value="P:DNA recombination"/>
    <property type="evidence" value="ECO:0007669"/>
    <property type="project" value="UniProtKB-KW"/>
</dbReference>